<dbReference type="Gene3D" id="3.30.2160.10">
    <property type="entry name" value="Hect, E3 ligase catalytic domain"/>
    <property type="match status" value="1"/>
</dbReference>
<dbReference type="GO" id="GO:0005737">
    <property type="term" value="C:cytoplasm"/>
    <property type="evidence" value="ECO:0007669"/>
    <property type="project" value="UniProtKB-SubCell"/>
</dbReference>
<dbReference type="GO" id="GO:0009966">
    <property type="term" value="P:regulation of signal transduction"/>
    <property type="evidence" value="ECO:0007669"/>
    <property type="project" value="UniProtKB-ARBA"/>
</dbReference>
<evidence type="ECO:0000256" key="3">
    <source>
        <dbReference type="ARBA" id="ARBA00022679"/>
    </source>
</evidence>
<evidence type="ECO:0000256" key="6">
    <source>
        <dbReference type="PROSITE-ProRule" id="PRU00104"/>
    </source>
</evidence>
<keyword evidence="10" id="KW-1185">Reference proteome</keyword>
<dbReference type="Pfam" id="PF25390">
    <property type="entry name" value="WD40_RLD"/>
    <property type="match status" value="1"/>
</dbReference>
<feature type="repeat" description="RCC1" evidence="7">
    <location>
        <begin position="242"/>
        <end position="293"/>
    </location>
</feature>
<feature type="transmembrane region" description="Helical" evidence="8">
    <location>
        <begin position="828"/>
        <end position="851"/>
    </location>
</feature>
<dbReference type="RefSeq" id="XP_015588336.1">
    <property type="nucleotide sequence ID" value="XM_015732850.2"/>
</dbReference>
<dbReference type="PANTHER" id="PTHR45622">
    <property type="entry name" value="UBIQUITIN-PROTEIN LIGASE E3A-RELATED"/>
    <property type="match status" value="1"/>
</dbReference>
<feature type="repeat" description="RCC1" evidence="7">
    <location>
        <begin position="347"/>
        <end position="418"/>
    </location>
</feature>
<dbReference type="InterPro" id="IPR058923">
    <property type="entry name" value="RCC1-like_dom"/>
</dbReference>
<evidence type="ECO:0000256" key="2">
    <source>
        <dbReference type="ARBA" id="ARBA00022490"/>
    </source>
</evidence>
<dbReference type="Gene3D" id="2.130.10.30">
    <property type="entry name" value="Regulator of chromosome condensation 1/beta-lactamase-inhibitor protein II"/>
    <property type="match status" value="2"/>
</dbReference>
<feature type="repeat" description="RCC1" evidence="7">
    <location>
        <begin position="136"/>
        <end position="188"/>
    </location>
</feature>
<gene>
    <name evidence="11" type="primary">LOC107264518</name>
</gene>
<dbReference type="Pfam" id="PF00632">
    <property type="entry name" value="HECT"/>
    <property type="match status" value="1"/>
</dbReference>
<keyword evidence="5 6" id="KW-0833">Ubl conjugation pathway</keyword>
<dbReference type="GO" id="GO:0004842">
    <property type="term" value="F:ubiquitin-protein transferase activity"/>
    <property type="evidence" value="ECO:0007669"/>
    <property type="project" value="InterPro"/>
</dbReference>
<keyword evidence="8" id="KW-0472">Membrane</keyword>
<dbReference type="SUPFAM" id="SSF56204">
    <property type="entry name" value="Hect, E3 ligase catalytic domain"/>
    <property type="match status" value="1"/>
</dbReference>
<dbReference type="Gene3D" id="3.30.2410.10">
    <property type="entry name" value="Hect, E3 ligase catalytic domain"/>
    <property type="match status" value="1"/>
</dbReference>
<evidence type="ECO:0000256" key="7">
    <source>
        <dbReference type="PROSITE-ProRule" id="PRU00235"/>
    </source>
</evidence>
<dbReference type="FunFam" id="3.30.2410.10:FF:000003">
    <property type="entry name" value="probable E3 ubiquitin-protein ligase HERC4 isoform X1"/>
    <property type="match status" value="1"/>
</dbReference>
<protein>
    <submittedName>
        <fullName evidence="11">Probable E3 ubiquitin-protein ligase HERC4 isoform X1</fullName>
    </submittedName>
</protein>
<evidence type="ECO:0000256" key="4">
    <source>
        <dbReference type="ARBA" id="ARBA00022737"/>
    </source>
</evidence>
<dbReference type="InterPro" id="IPR009091">
    <property type="entry name" value="RCC1/BLIP-II"/>
</dbReference>
<dbReference type="Proteomes" id="UP000694920">
    <property type="component" value="Unplaced"/>
</dbReference>
<sequence>MDPCRMASWSKKRRLGDEICIAVDKSTFIDDKNMFCWGSTVHGELGLGGIEAENILLPREVDFHKATQVEQIACGENHTVVITNDGQVYSCGNNDYGQLGHEKSRKRLQLIPGLDAFVFKRVACGASHTLVVNEWGQVFSWGLNSDGQLGLNTHTLNERVPRMVKTLGTNVVIQIACGLKHTLALTNNGELYAWGSNSEGQLGFGPETKKEVKPKLIASLKVIPIAYIACGGYHSIAVTKSAAVFGWGRNTFGQLGLNDTDERTVPCQLRTLRNAKVRYVACGEDFTVFMTMDGGVFTSGAGMYGQLGHGNNSNDILPRKVMELMGSVVTQVSCGRRHTLAVVPSRGKVYAWGLGGAGQLGTRVARSVTTPQVVLGPWVAPADQSLIKIGSTVSPYSVDCVVKRVFSGGDHCFATVTQRKDNIPPDDCRILLPSTQILIVTEEQLTACQRVPQNSPVDHDLLTYLETVFRSQACINGSFLLSNDAHYCCSSKHHGVDIDQATRLFGIISELENNTIKELIFICLTEGLIPSLMPSPPDVESLRVYLILPLYHGFSDPSNSNVIHKPFSKAVLGLKPEALKVVGMWWSKAPSHYFERLVRSFKIVVLHFIRQPKVKENKTVAWDMTLQLALDLLRLLNKLNHTTDDGLRVPYASFHLPELSEFIDVRMDYVKWLTEEDPFSYHKIFFCNYPFLFDAQAKTILLETDQAIQMQSAMNEAASRAITHMLLAPFPANNVNARQHNQFVMLNVSRENLVDDTLRELSQYDSSDLKKPLKVKFHGEEAEDAGGVRKEFFMLLLKEILDPKYGMFKQYEETRTIWFSPDSLESEVMYFLIGLLCGLVIYNFIIINLPFPLALYKKLLHEPVGLSDIKDMSPTLAKSLQDVLDYNEPDIEDVFCLYFEVTREAFGEQKIYELIPDGSKTPVTLENKKQFVDLYVDYILNKSVESHFQAFHKGFHKVCGGRVLELFHSHELMAVVVGNENYDWEELEKNATYKEGYTKDDPTIIMFWQIFHELPLEEKKKFLLFLTGSDRIPIQGMKAIKITIQPMSDERFLPVAHTCFNLLDLPRYQTREKLRYKLLQAIQQTQGFSLV</sequence>
<dbReference type="InterPro" id="IPR000408">
    <property type="entry name" value="Reg_chr_condens"/>
</dbReference>
<name>A0AAJ7BLK5_CEPCN</name>
<dbReference type="PANTHER" id="PTHR45622:SF76">
    <property type="entry name" value="HECT AND RLD DOMAIN CONTAINING E3 UBIQUITIN LIGASE 4, ISOFORM C"/>
    <property type="match status" value="1"/>
</dbReference>
<keyword evidence="2" id="KW-0963">Cytoplasm</keyword>
<keyword evidence="3" id="KW-0808">Transferase</keyword>
<feature type="repeat" description="RCC1" evidence="7">
    <location>
        <begin position="86"/>
        <end position="135"/>
    </location>
</feature>
<dbReference type="CDD" id="cd00078">
    <property type="entry name" value="HECTc"/>
    <property type="match status" value="1"/>
</dbReference>
<dbReference type="SUPFAM" id="SSF50985">
    <property type="entry name" value="RCC1/BLIP-II"/>
    <property type="match status" value="1"/>
</dbReference>
<accession>A0AAJ7BLK5</accession>
<feature type="repeat" description="RCC1" evidence="7">
    <location>
        <begin position="294"/>
        <end position="345"/>
    </location>
</feature>
<keyword evidence="8" id="KW-0812">Transmembrane</keyword>
<dbReference type="CTD" id="26091"/>
<evidence type="ECO:0000313" key="11">
    <source>
        <dbReference type="RefSeq" id="XP_015588336.1"/>
    </source>
</evidence>
<evidence type="ECO:0000259" key="9">
    <source>
        <dbReference type="PROSITE" id="PS50237"/>
    </source>
</evidence>
<dbReference type="PRINTS" id="PR00633">
    <property type="entry name" value="RCCNDNSATION"/>
</dbReference>
<evidence type="ECO:0000256" key="8">
    <source>
        <dbReference type="SAM" id="Phobius"/>
    </source>
</evidence>
<reference evidence="11" key="1">
    <citation type="submission" date="2025-08" db="UniProtKB">
        <authorList>
            <consortium name="RefSeq"/>
        </authorList>
    </citation>
    <scope>IDENTIFICATION</scope>
</reference>
<dbReference type="FunFam" id="3.30.2160.10:FF:000004">
    <property type="entry name" value="probable E3 ubiquitin-protein ligase HERC4 isoform X1"/>
    <property type="match status" value="1"/>
</dbReference>
<dbReference type="KEGG" id="ccin:107264518"/>
<dbReference type="PROSITE" id="PS50012">
    <property type="entry name" value="RCC1_3"/>
    <property type="match status" value="7"/>
</dbReference>
<dbReference type="InterPro" id="IPR000569">
    <property type="entry name" value="HECT_dom"/>
</dbReference>
<evidence type="ECO:0000313" key="10">
    <source>
        <dbReference type="Proteomes" id="UP000694920"/>
    </source>
</evidence>
<comment type="subcellular location">
    <subcellularLocation>
        <location evidence="1">Cytoplasm</location>
    </subcellularLocation>
</comment>
<dbReference type="Gene3D" id="3.90.1750.10">
    <property type="entry name" value="Hect, E3 ligase catalytic domains"/>
    <property type="match status" value="1"/>
</dbReference>
<evidence type="ECO:0000256" key="5">
    <source>
        <dbReference type="ARBA" id="ARBA00022786"/>
    </source>
</evidence>
<dbReference type="PROSITE" id="PS00626">
    <property type="entry name" value="RCC1_2"/>
    <property type="match status" value="5"/>
</dbReference>
<dbReference type="GeneID" id="107264518"/>
<evidence type="ECO:0000256" key="1">
    <source>
        <dbReference type="ARBA" id="ARBA00004496"/>
    </source>
</evidence>
<dbReference type="PROSITE" id="PS50237">
    <property type="entry name" value="HECT"/>
    <property type="match status" value="1"/>
</dbReference>
<dbReference type="SMART" id="SM00119">
    <property type="entry name" value="HECTc"/>
    <property type="match status" value="1"/>
</dbReference>
<feature type="repeat" description="RCC1" evidence="7">
    <location>
        <begin position="32"/>
        <end position="85"/>
    </location>
</feature>
<keyword evidence="8" id="KW-1133">Transmembrane helix</keyword>
<organism evidence="10 11">
    <name type="scientific">Cephus cinctus</name>
    <name type="common">Wheat stem sawfly</name>
    <dbReference type="NCBI Taxonomy" id="211228"/>
    <lineage>
        <taxon>Eukaryota</taxon>
        <taxon>Metazoa</taxon>
        <taxon>Ecdysozoa</taxon>
        <taxon>Arthropoda</taxon>
        <taxon>Hexapoda</taxon>
        <taxon>Insecta</taxon>
        <taxon>Pterygota</taxon>
        <taxon>Neoptera</taxon>
        <taxon>Endopterygota</taxon>
        <taxon>Hymenoptera</taxon>
        <taxon>Cephoidea</taxon>
        <taxon>Cephidae</taxon>
        <taxon>Cephus</taxon>
    </lineage>
</organism>
<feature type="active site" description="Glycyl thioester intermediate" evidence="6">
    <location>
        <position position="1059"/>
    </location>
</feature>
<keyword evidence="4" id="KW-0677">Repeat</keyword>
<dbReference type="InterPro" id="IPR035983">
    <property type="entry name" value="Hect_E3_ubiquitin_ligase"/>
</dbReference>
<dbReference type="InterPro" id="IPR051709">
    <property type="entry name" value="Ub-ligase/GTPase-reg"/>
</dbReference>
<dbReference type="AlphaFoldDB" id="A0AAJ7BLK5"/>
<feature type="repeat" description="RCC1" evidence="7">
    <location>
        <begin position="189"/>
        <end position="241"/>
    </location>
</feature>
<feature type="domain" description="HECT" evidence="9">
    <location>
        <begin position="765"/>
        <end position="1091"/>
    </location>
</feature>
<proteinExistence type="predicted"/>